<dbReference type="EMBL" id="JSVA01000017">
    <property type="protein sequence ID" value="KOF01902.1"/>
    <property type="molecule type" value="Genomic_DNA"/>
</dbReference>
<proteinExistence type="predicted"/>
<dbReference type="Pfam" id="PF13590">
    <property type="entry name" value="DUF4136"/>
    <property type="match status" value="1"/>
</dbReference>
<comment type="caution">
    <text evidence="2">The sequence shown here is derived from an EMBL/GenBank/DDBJ whole genome shotgun (WGS) entry which is preliminary data.</text>
</comment>
<dbReference type="Gene3D" id="3.30.160.670">
    <property type="match status" value="1"/>
</dbReference>
<accession>A0A0L8AI21</accession>
<dbReference type="Proteomes" id="UP000036908">
    <property type="component" value="Unassembled WGS sequence"/>
</dbReference>
<dbReference type="AlphaFoldDB" id="A0A0L8AI21"/>
<dbReference type="RefSeq" id="WP_053224419.1">
    <property type="nucleotide sequence ID" value="NZ_JSVA01000017.1"/>
</dbReference>
<protein>
    <recommendedName>
        <fullName evidence="1">DUF4136 domain-containing protein</fullName>
    </recommendedName>
</protein>
<evidence type="ECO:0000259" key="1">
    <source>
        <dbReference type="Pfam" id="PF13590"/>
    </source>
</evidence>
<keyword evidence="3" id="KW-1185">Reference proteome</keyword>
<gene>
    <name evidence="2" type="ORF">OB69_14260</name>
</gene>
<evidence type="ECO:0000313" key="3">
    <source>
        <dbReference type="Proteomes" id="UP000036908"/>
    </source>
</evidence>
<dbReference type="PATRIC" id="fig|1566026.4.peg.1162"/>
<dbReference type="OrthoDB" id="118896at2"/>
<name>A0A0L8AI21_9BACT</name>
<organism evidence="2 3">
    <name type="scientific">Roseivirga seohaensis subsp. aquiponti</name>
    <dbReference type="NCBI Taxonomy" id="1566026"/>
    <lineage>
        <taxon>Bacteria</taxon>
        <taxon>Pseudomonadati</taxon>
        <taxon>Bacteroidota</taxon>
        <taxon>Cytophagia</taxon>
        <taxon>Cytophagales</taxon>
        <taxon>Roseivirgaceae</taxon>
        <taxon>Roseivirga</taxon>
    </lineage>
</organism>
<sequence length="178" mass="20429">MKKILPLFLLCFLALSCSEKLYVTSDQEKGIDFTQYKSFAWAEGQEKPGKSNPMFDNELNRKRIMEAVEAEMEILGIKKKTGTPDLILDFHIVIDQKISSLTHNDYPYDVKYWSEYQAESYTFNQGSIVIHMVDNQKELLVWQGIGSKTLNDVPPKDAEERIKKGVKAIMAKFPTAKK</sequence>
<reference evidence="3" key="1">
    <citation type="submission" date="2014-11" db="EMBL/GenBank/DDBJ databases">
        <title>Genome sequencing of Roseivirga sp. D-25.</title>
        <authorList>
            <person name="Selvaratnam C."/>
            <person name="Thevarajoo S."/>
            <person name="Goh K.M."/>
            <person name="Eee R."/>
            <person name="Chan K.-G."/>
            <person name="Chong C.S."/>
        </authorList>
    </citation>
    <scope>NUCLEOTIDE SEQUENCE [LARGE SCALE GENOMIC DNA]</scope>
    <source>
        <strain evidence="3">D-25</strain>
    </source>
</reference>
<feature type="domain" description="DUF4136" evidence="1">
    <location>
        <begin position="23"/>
        <end position="174"/>
    </location>
</feature>
<dbReference type="PROSITE" id="PS51257">
    <property type="entry name" value="PROKAR_LIPOPROTEIN"/>
    <property type="match status" value="1"/>
</dbReference>
<evidence type="ECO:0000313" key="2">
    <source>
        <dbReference type="EMBL" id="KOF01902.1"/>
    </source>
</evidence>
<dbReference type="InterPro" id="IPR025411">
    <property type="entry name" value="DUF4136"/>
</dbReference>